<dbReference type="InterPro" id="IPR000620">
    <property type="entry name" value="EamA_dom"/>
</dbReference>
<feature type="transmembrane region" description="Helical" evidence="1">
    <location>
        <begin position="163"/>
        <end position="182"/>
    </location>
</feature>
<feature type="transmembrane region" description="Helical" evidence="1">
    <location>
        <begin position="137"/>
        <end position="154"/>
    </location>
</feature>
<evidence type="ECO:0000259" key="2">
    <source>
        <dbReference type="Pfam" id="PF00892"/>
    </source>
</evidence>
<dbReference type="PANTHER" id="PTHR22911:SF137">
    <property type="entry name" value="SOLUTE CARRIER FAMILY 35 MEMBER G2-RELATED"/>
    <property type="match status" value="1"/>
</dbReference>
<name>A0ABT0DEB3_9HYPH</name>
<protein>
    <submittedName>
        <fullName evidence="3">DMT family transporter</fullName>
    </submittedName>
</protein>
<dbReference type="PANTHER" id="PTHR22911">
    <property type="entry name" value="ACYL-MALONYL CONDENSING ENZYME-RELATED"/>
    <property type="match status" value="1"/>
</dbReference>
<reference evidence="3 4" key="1">
    <citation type="submission" date="2022-04" db="EMBL/GenBank/DDBJ databases">
        <authorList>
            <person name="Grouzdev D.S."/>
            <person name="Pantiukh K.S."/>
            <person name="Krutkina M.S."/>
        </authorList>
    </citation>
    <scope>NUCLEOTIDE SEQUENCE [LARGE SCALE GENOMIC DNA]</scope>
    <source>
        <strain evidence="3 4">6x-1</strain>
    </source>
</reference>
<feature type="transmembrane region" description="Helical" evidence="1">
    <location>
        <begin position="307"/>
        <end position="327"/>
    </location>
</feature>
<keyword evidence="1" id="KW-1133">Transmembrane helix</keyword>
<organism evidence="3 4">
    <name type="scientific">Ancylobacter crimeensis</name>
    <dbReference type="NCBI Taxonomy" id="2579147"/>
    <lineage>
        <taxon>Bacteria</taxon>
        <taxon>Pseudomonadati</taxon>
        <taxon>Pseudomonadota</taxon>
        <taxon>Alphaproteobacteria</taxon>
        <taxon>Hyphomicrobiales</taxon>
        <taxon>Xanthobacteraceae</taxon>
        <taxon>Ancylobacter</taxon>
    </lineage>
</organism>
<feature type="transmembrane region" description="Helical" evidence="1">
    <location>
        <begin position="252"/>
        <end position="270"/>
    </location>
</feature>
<comment type="caution">
    <text evidence="3">The sequence shown here is derived from an EMBL/GenBank/DDBJ whole genome shotgun (WGS) entry which is preliminary data.</text>
</comment>
<feature type="domain" description="EamA" evidence="2">
    <location>
        <begin position="190"/>
        <end position="324"/>
    </location>
</feature>
<feature type="transmembrane region" description="Helical" evidence="1">
    <location>
        <begin position="282"/>
        <end position="301"/>
    </location>
</feature>
<dbReference type="Pfam" id="PF00892">
    <property type="entry name" value="EamA"/>
    <property type="match status" value="2"/>
</dbReference>
<evidence type="ECO:0000256" key="1">
    <source>
        <dbReference type="SAM" id="Phobius"/>
    </source>
</evidence>
<feature type="transmembrane region" description="Helical" evidence="1">
    <location>
        <begin position="106"/>
        <end position="125"/>
    </location>
</feature>
<feature type="transmembrane region" description="Helical" evidence="1">
    <location>
        <begin position="188"/>
        <end position="207"/>
    </location>
</feature>
<dbReference type="InterPro" id="IPR037185">
    <property type="entry name" value="EmrE-like"/>
</dbReference>
<dbReference type="Proteomes" id="UP001203284">
    <property type="component" value="Unassembled WGS sequence"/>
</dbReference>
<dbReference type="SUPFAM" id="SSF103481">
    <property type="entry name" value="Multidrug resistance efflux transporter EmrE"/>
    <property type="match status" value="2"/>
</dbReference>
<accession>A0ABT0DEB3</accession>
<feature type="domain" description="EamA" evidence="2">
    <location>
        <begin position="45"/>
        <end position="177"/>
    </location>
</feature>
<dbReference type="EMBL" id="JALKCH010000010">
    <property type="protein sequence ID" value="MCK0198327.1"/>
    <property type="molecule type" value="Genomic_DNA"/>
</dbReference>
<keyword evidence="1" id="KW-0812">Transmembrane</keyword>
<feature type="transmembrane region" description="Helical" evidence="1">
    <location>
        <begin position="44"/>
        <end position="63"/>
    </location>
</feature>
<sequence length="337" mass="34794">MSLCSSSTEAGLHDAAQRAAAAQTAAAQDAAVLAAARAAFRDRLLGIGGALLAVTIWGGWIVSTRHAVHGHMTPAAVGWLRFVVSGVVLAPFWLKVGFWPKRNLVPFLFCFFGAGGLFFLVVGNAMRFVPAADVGPLLPGTMPLIVALVSVVWFRERLGPMRALGFACIALGVLTLSGRGLMEPADGAWRGHLLLLLGATMWAGYTLAFPRTGLKVTELVGLVGLWSTLILTPYGLPGVIDAVQAGYGGEVLFQLLMQGLLSGVVALMGFGTALEKLGSSRAAAFTGLVPALATVIAIPVLGEHPDVPAIIGVVASGIGVALASGALGTRRLKVARS</sequence>
<gene>
    <name evidence="3" type="ORF">MWN34_15550</name>
</gene>
<proteinExistence type="predicted"/>
<dbReference type="Gene3D" id="1.10.3730.20">
    <property type="match status" value="1"/>
</dbReference>
<keyword evidence="4" id="KW-1185">Reference proteome</keyword>
<dbReference type="RefSeq" id="WP_247030220.1">
    <property type="nucleotide sequence ID" value="NZ_JALKCH010000010.1"/>
</dbReference>
<feature type="transmembrane region" description="Helical" evidence="1">
    <location>
        <begin position="219"/>
        <end position="240"/>
    </location>
</feature>
<evidence type="ECO:0000313" key="3">
    <source>
        <dbReference type="EMBL" id="MCK0198327.1"/>
    </source>
</evidence>
<keyword evidence="1" id="KW-0472">Membrane</keyword>
<evidence type="ECO:0000313" key="4">
    <source>
        <dbReference type="Proteomes" id="UP001203284"/>
    </source>
</evidence>
<feature type="transmembrane region" description="Helical" evidence="1">
    <location>
        <begin position="75"/>
        <end position="94"/>
    </location>
</feature>